<gene>
    <name evidence="3" type="ORF">RM445_13495</name>
</gene>
<evidence type="ECO:0000313" key="3">
    <source>
        <dbReference type="EMBL" id="MDT0350540.1"/>
    </source>
</evidence>
<dbReference type="InterPro" id="IPR002347">
    <property type="entry name" value="SDR_fam"/>
</dbReference>
<comment type="similarity">
    <text evidence="1">Belongs to the short-chain dehydrogenases/reductases (SDR) family.</text>
</comment>
<name>A0ABU2N9C0_9PSEU</name>
<accession>A0ABU2N9C0</accession>
<comment type="caution">
    <text evidence="3">The sequence shown here is derived from an EMBL/GenBank/DDBJ whole genome shotgun (WGS) entry which is preliminary data.</text>
</comment>
<dbReference type="InterPro" id="IPR036291">
    <property type="entry name" value="NAD(P)-bd_dom_sf"/>
</dbReference>
<dbReference type="CDD" id="cd05233">
    <property type="entry name" value="SDR_c"/>
    <property type="match status" value="1"/>
</dbReference>
<dbReference type="RefSeq" id="WP_311556568.1">
    <property type="nucleotide sequence ID" value="NZ_JAVREJ010000008.1"/>
</dbReference>
<evidence type="ECO:0000313" key="4">
    <source>
        <dbReference type="Proteomes" id="UP001183202"/>
    </source>
</evidence>
<proteinExistence type="inferred from homology"/>
<dbReference type="Gene3D" id="3.40.50.720">
    <property type="entry name" value="NAD(P)-binding Rossmann-like Domain"/>
    <property type="match status" value="1"/>
</dbReference>
<dbReference type="SUPFAM" id="SSF51735">
    <property type="entry name" value="NAD(P)-binding Rossmann-fold domains"/>
    <property type="match status" value="1"/>
</dbReference>
<dbReference type="PRINTS" id="PR00081">
    <property type="entry name" value="GDHRDH"/>
</dbReference>
<evidence type="ECO:0000256" key="1">
    <source>
        <dbReference type="ARBA" id="ARBA00006484"/>
    </source>
</evidence>
<dbReference type="PROSITE" id="PS00061">
    <property type="entry name" value="ADH_SHORT"/>
    <property type="match status" value="1"/>
</dbReference>
<keyword evidence="2" id="KW-0560">Oxidoreductase</keyword>
<dbReference type="Pfam" id="PF00106">
    <property type="entry name" value="adh_short"/>
    <property type="match status" value="1"/>
</dbReference>
<organism evidence="3 4">
    <name type="scientific">Pseudonocardia charpentierae</name>
    <dbReference type="NCBI Taxonomy" id="3075545"/>
    <lineage>
        <taxon>Bacteria</taxon>
        <taxon>Bacillati</taxon>
        <taxon>Actinomycetota</taxon>
        <taxon>Actinomycetes</taxon>
        <taxon>Pseudonocardiales</taxon>
        <taxon>Pseudonocardiaceae</taxon>
        <taxon>Pseudonocardia</taxon>
    </lineage>
</organism>
<dbReference type="PANTHER" id="PTHR44196">
    <property type="entry name" value="DEHYDROGENASE/REDUCTASE SDR FAMILY MEMBER 7B"/>
    <property type="match status" value="1"/>
</dbReference>
<reference evidence="4" key="1">
    <citation type="submission" date="2023-07" db="EMBL/GenBank/DDBJ databases">
        <title>30 novel species of actinomycetes from the DSMZ collection.</title>
        <authorList>
            <person name="Nouioui I."/>
        </authorList>
    </citation>
    <scope>NUCLEOTIDE SEQUENCE [LARGE SCALE GENOMIC DNA]</scope>
    <source>
        <strain evidence="4">DSM 45834</strain>
    </source>
</reference>
<dbReference type="EMBL" id="JAVREJ010000008">
    <property type="protein sequence ID" value="MDT0350540.1"/>
    <property type="molecule type" value="Genomic_DNA"/>
</dbReference>
<evidence type="ECO:0000256" key="2">
    <source>
        <dbReference type="ARBA" id="ARBA00023002"/>
    </source>
</evidence>
<protein>
    <submittedName>
        <fullName evidence="3">SDR family NAD(P)-dependent oxidoreductase</fullName>
    </submittedName>
</protein>
<keyword evidence="4" id="KW-1185">Reference proteome</keyword>
<sequence length="233" mass="23454">MDISGARAVVAGATGVLGGGIARALHSGGARVALAGRDERKLAALADELGGAPISVFDALDLKRCAAAVDEAADALGGLDVVVVAIGVAAFGPADAADDAVTEHLLAVNTKAPMALARAGVARMTDGGAVAVLSAILADYPTAGMAAYSASKAGLSAWLTAVRPELRRRGVTVFDVRPPHIETGLAGRAIAGQAPPMKAAATVEQLVSLVVDGIRTGRRELRYDLQKGEFAGR</sequence>
<dbReference type="Proteomes" id="UP001183202">
    <property type="component" value="Unassembled WGS sequence"/>
</dbReference>
<dbReference type="InterPro" id="IPR020904">
    <property type="entry name" value="Sc_DH/Rdtase_CS"/>
</dbReference>
<dbReference type="PANTHER" id="PTHR44196:SF1">
    <property type="entry name" value="DEHYDROGENASE_REDUCTASE SDR FAMILY MEMBER 7B"/>
    <property type="match status" value="1"/>
</dbReference>